<dbReference type="SUPFAM" id="SSF51735">
    <property type="entry name" value="NAD(P)-binding Rossmann-fold domains"/>
    <property type="match status" value="1"/>
</dbReference>
<dbReference type="Gene3D" id="3.40.50.720">
    <property type="entry name" value="NAD(P)-binding Rossmann-like Domain"/>
    <property type="match status" value="1"/>
</dbReference>
<evidence type="ECO:0000259" key="2">
    <source>
        <dbReference type="Pfam" id="PF10728"/>
    </source>
</evidence>
<reference evidence="3" key="1">
    <citation type="submission" date="2018-05" db="EMBL/GenBank/DDBJ databases">
        <authorList>
            <person name="Lanie J.A."/>
            <person name="Ng W.-L."/>
            <person name="Kazmierczak K.M."/>
            <person name="Andrzejewski T.M."/>
            <person name="Davidsen T.M."/>
            <person name="Wayne K.J."/>
            <person name="Tettelin H."/>
            <person name="Glass J.I."/>
            <person name="Rusch D."/>
            <person name="Podicherti R."/>
            <person name="Tsui H.-C.T."/>
            <person name="Winkler M.E."/>
        </authorList>
    </citation>
    <scope>NUCLEOTIDE SEQUENCE</scope>
</reference>
<dbReference type="InterPro" id="IPR018931">
    <property type="entry name" value="DUF2520"/>
</dbReference>
<dbReference type="SUPFAM" id="SSF48179">
    <property type="entry name" value="6-phosphogluconate dehydrogenase C-terminal domain-like"/>
    <property type="match status" value="1"/>
</dbReference>
<evidence type="ECO:0000259" key="1">
    <source>
        <dbReference type="Pfam" id="PF10727"/>
    </source>
</evidence>
<dbReference type="Gene3D" id="1.10.1040.20">
    <property type="entry name" value="ProC-like, C-terminal domain"/>
    <property type="match status" value="1"/>
</dbReference>
<dbReference type="InterPro" id="IPR008927">
    <property type="entry name" value="6-PGluconate_DH-like_C_sf"/>
</dbReference>
<dbReference type="EMBL" id="UINC01000997">
    <property type="protein sequence ID" value="SUZ66913.1"/>
    <property type="molecule type" value="Genomic_DNA"/>
</dbReference>
<dbReference type="Pfam" id="PF10728">
    <property type="entry name" value="DUF2520"/>
    <property type="match status" value="1"/>
</dbReference>
<gene>
    <name evidence="3" type="ORF">METZ01_LOCUS19767</name>
</gene>
<dbReference type="PANTHER" id="PTHR40459">
    <property type="entry name" value="CONSERVED HYPOTHETICAL ALANINE AND LEUCINE RICH PROTEIN"/>
    <property type="match status" value="1"/>
</dbReference>
<dbReference type="InterPro" id="IPR036291">
    <property type="entry name" value="NAD(P)-bd_dom_sf"/>
</dbReference>
<evidence type="ECO:0008006" key="4">
    <source>
        <dbReference type="Google" id="ProtNLM"/>
    </source>
</evidence>
<dbReference type="PANTHER" id="PTHR40459:SF1">
    <property type="entry name" value="CONSERVED HYPOTHETICAL ALANINE AND LEUCINE RICH PROTEIN"/>
    <property type="match status" value="1"/>
</dbReference>
<proteinExistence type="predicted"/>
<name>A0A381PN60_9ZZZZ</name>
<feature type="domain" description="Putative oxidoreductase/dehydrogenase Rossmann-like" evidence="1">
    <location>
        <begin position="19"/>
        <end position="76"/>
    </location>
</feature>
<dbReference type="InterPro" id="IPR037108">
    <property type="entry name" value="TM1727-like_C_sf"/>
</dbReference>
<protein>
    <recommendedName>
        <fullName evidence="4">DUF2520 domain-containing protein</fullName>
    </recommendedName>
</protein>
<accession>A0A381PN60</accession>
<organism evidence="3">
    <name type="scientific">marine metagenome</name>
    <dbReference type="NCBI Taxonomy" id="408172"/>
    <lineage>
        <taxon>unclassified sequences</taxon>
        <taxon>metagenomes</taxon>
        <taxon>ecological metagenomes</taxon>
    </lineage>
</organism>
<dbReference type="Pfam" id="PF10727">
    <property type="entry name" value="Rossmann-like"/>
    <property type="match status" value="1"/>
</dbReference>
<dbReference type="AlphaFoldDB" id="A0A381PN60"/>
<evidence type="ECO:0000313" key="3">
    <source>
        <dbReference type="EMBL" id="SUZ66913.1"/>
    </source>
</evidence>
<dbReference type="InterPro" id="IPR019665">
    <property type="entry name" value="OxRdtase/DH_put_Rossmann_dom"/>
</dbReference>
<feature type="domain" description="DUF2520" evidence="2">
    <location>
        <begin position="101"/>
        <end position="207"/>
    </location>
</feature>
<sequence length="220" mass="22725">MGRCGWFVGPLLGRHDDVSSAAEGVDLLVIATPDRVVAEVAASVGTDTDTVVAHLSGALGLEALAPHVRRAACHPLVSLADAERGADQLCGGSWFAVAGDPLVEEVVEALGGRSFTVDDADRATYHATAVLASNHLVALLGQVERVAGPLGIPLDAFLDLAEGSLANVRALGPVDALTGPAARGDEATIDRHLTALPADERAAYEVLDDLARRLAGRHRP</sequence>